<sequence length="445" mass="47367">MTSTTTPRTTRTRAAAGVLLTSALLLTACGGEADGNSSGDNSQAAESDGPVEITFSSWLRGSQEVVDAFNESQDEVQVTFREVAGADDNYPQLTNQVVAGDAPDVVTVEFPRVAEMASHGVLADISEEAGDLVSGGFDEASQSLVTFGGATWSVPLDAGVLQLYYREDLFEEYGIEVPTTWEEYKEAAETVKDADDDVRIGSTIVGDPALTAAIAWQGGAQWGGMEDDAWIVDIDSDETHQAMEIHQEMFDEDLVWDEDHPVLEQKQADDELLSVISGSWYAGGLEATYEDQAGDWRVAQLPAPGDEPAAAMFGGSTFGVSTNSENVEAAVTFIEWMTTTEEGIEARIADGASSVFPINETARSAAADAFDTSFFGDQDIYEVAGEGLAAIPEGWVWGPSTATTFSTLGDESAAVQDGQATLMEIFGDVEDATVSDMESRGLDVR</sequence>
<reference evidence="8" key="1">
    <citation type="journal article" date="2019" name="Int. J. Syst. Evol. Microbiol.">
        <title>The Global Catalogue of Microorganisms (GCM) 10K type strain sequencing project: providing services to taxonomists for standard genome sequencing and annotation.</title>
        <authorList>
            <consortium name="The Broad Institute Genomics Platform"/>
            <consortium name="The Broad Institute Genome Sequencing Center for Infectious Disease"/>
            <person name="Wu L."/>
            <person name="Ma J."/>
        </authorList>
    </citation>
    <scope>NUCLEOTIDE SEQUENCE [LARGE SCALE GENOMIC DNA]</scope>
    <source>
        <strain evidence="8">JCM 14309</strain>
    </source>
</reference>
<dbReference type="PANTHER" id="PTHR43649">
    <property type="entry name" value="ARABINOSE-BINDING PROTEIN-RELATED"/>
    <property type="match status" value="1"/>
</dbReference>
<dbReference type="Proteomes" id="UP001500236">
    <property type="component" value="Unassembled WGS sequence"/>
</dbReference>
<name>A0ABP6M471_9MICC</name>
<keyword evidence="1" id="KW-1003">Cell membrane</keyword>
<dbReference type="InterPro" id="IPR006059">
    <property type="entry name" value="SBP"/>
</dbReference>
<evidence type="ECO:0000256" key="1">
    <source>
        <dbReference type="ARBA" id="ARBA00022475"/>
    </source>
</evidence>
<evidence type="ECO:0000256" key="3">
    <source>
        <dbReference type="ARBA" id="ARBA00023136"/>
    </source>
</evidence>
<dbReference type="Pfam" id="PF01547">
    <property type="entry name" value="SBP_bac_1"/>
    <property type="match status" value="1"/>
</dbReference>
<evidence type="ECO:0000256" key="6">
    <source>
        <dbReference type="SAM" id="SignalP"/>
    </source>
</evidence>
<dbReference type="PANTHER" id="PTHR43649:SF33">
    <property type="entry name" value="POLYGALACTURONAN_RHAMNOGALACTURONAN-BINDING PROTEIN YTCQ"/>
    <property type="match status" value="1"/>
</dbReference>
<comment type="caution">
    <text evidence="7">The sequence shown here is derived from an EMBL/GenBank/DDBJ whole genome shotgun (WGS) entry which is preliminary data.</text>
</comment>
<keyword evidence="4" id="KW-0564">Palmitate</keyword>
<dbReference type="EMBL" id="BAAAVT010000025">
    <property type="protein sequence ID" value="GAA3075457.1"/>
    <property type="molecule type" value="Genomic_DNA"/>
</dbReference>
<feature type="chain" id="PRO_5046180591" evidence="6">
    <location>
        <begin position="34"/>
        <end position="445"/>
    </location>
</feature>
<proteinExistence type="predicted"/>
<keyword evidence="2 6" id="KW-0732">Signal</keyword>
<dbReference type="SUPFAM" id="SSF53850">
    <property type="entry name" value="Periplasmic binding protein-like II"/>
    <property type="match status" value="1"/>
</dbReference>
<feature type="signal peptide" evidence="6">
    <location>
        <begin position="1"/>
        <end position="33"/>
    </location>
</feature>
<evidence type="ECO:0000256" key="4">
    <source>
        <dbReference type="ARBA" id="ARBA00023139"/>
    </source>
</evidence>
<evidence type="ECO:0000256" key="5">
    <source>
        <dbReference type="ARBA" id="ARBA00023288"/>
    </source>
</evidence>
<keyword evidence="5" id="KW-0449">Lipoprotein</keyword>
<protein>
    <submittedName>
        <fullName evidence="7">Sugar ABC transporter substrate-binding protein</fullName>
    </submittedName>
</protein>
<dbReference type="RefSeq" id="WP_344680678.1">
    <property type="nucleotide sequence ID" value="NZ_BAAAVT010000025.1"/>
</dbReference>
<accession>A0ABP6M471</accession>
<evidence type="ECO:0000313" key="7">
    <source>
        <dbReference type="EMBL" id="GAA3075457.1"/>
    </source>
</evidence>
<dbReference type="Gene3D" id="3.40.190.10">
    <property type="entry name" value="Periplasmic binding protein-like II"/>
    <property type="match status" value="1"/>
</dbReference>
<dbReference type="InterPro" id="IPR050490">
    <property type="entry name" value="Bact_solute-bd_prot1"/>
</dbReference>
<evidence type="ECO:0000256" key="2">
    <source>
        <dbReference type="ARBA" id="ARBA00022729"/>
    </source>
</evidence>
<evidence type="ECO:0000313" key="8">
    <source>
        <dbReference type="Proteomes" id="UP001500236"/>
    </source>
</evidence>
<organism evidence="7 8">
    <name type="scientific">Nesterenkonia aethiopica</name>
    <dbReference type="NCBI Taxonomy" id="269144"/>
    <lineage>
        <taxon>Bacteria</taxon>
        <taxon>Bacillati</taxon>
        <taxon>Actinomycetota</taxon>
        <taxon>Actinomycetes</taxon>
        <taxon>Micrococcales</taxon>
        <taxon>Micrococcaceae</taxon>
        <taxon>Nesterenkonia</taxon>
    </lineage>
</organism>
<gene>
    <name evidence="7" type="ORF">GCM10010529_29030</name>
</gene>
<keyword evidence="3" id="KW-0472">Membrane</keyword>
<keyword evidence="8" id="KW-1185">Reference proteome</keyword>